<dbReference type="Proteomes" id="UP000238479">
    <property type="component" value="Chromosome 6"/>
</dbReference>
<dbReference type="AlphaFoldDB" id="A0A2P6Q0E5"/>
<organism evidence="1 2">
    <name type="scientific">Rosa chinensis</name>
    <name type="common">China rose</name>
    <dbReference type="NCBI Taxonomy" id="74649"/>
    <lineage>
        <taxon>Eukaryota</taxon>
        <taxon>Viridiplantae</taxon>
        <taxon>Streptophyta</taxon>
        <taxon>Embryophyta</taxon>
        <taxon>Tracheophyta</taxon>
        <taxon>Spermatophyta</taxon>
        <taxon>Magnoliopsida</taxon>
        <taxon>eudicotyledons</taxon>
        <taxon>Gunneridae</taxon>
        <taxon>Pentapetalae</taxon>
        <taxon>rosids</taxon>
        <taxon>fabids</taxon>
        <taxon>Rosales</taxon>
        <taxon>Rosaceae</taxon>
        <taxon>Rosoideae</taxon>
        <taxon>Rosoideae incertae sedis</taxon>
        <taxon>Rosa</taxon>
    </lineage>
</organism>
<name>A0A2P6Q0E5_ROSCH</name>
<accession>A0A2P6Q0E5</accession>
<gene>
    <name evidence="1" type="ORF">RchiOBHm_Chr6g0307741</name>
</gene>
<sequence>MRAQGYASICLYTNHVAPNVLADILACKCTKSLPLHVNEQFMAFIIQNWLILSSTGSFLSNFYPKDI</sequence>
<protein>
    <submittedName>
        <fullName evidence="1">Uncharacterized protein</fullName>
    </submittedName>
</protein>
<evidence type="ECO:0000313" key="1">
    <source>
        <dbReference type="EMBL" id="PRQ27668.1"/>
    </source>
</evidence>
<evidence type="ECO:0000313" key="2">
    <source>
        <dbReference type="Proteomes" id="UP000238479"/>
    </source>
</evidence>
<keyword evidence="2" id="KW-1185">Reference proteome</keyword>
<comment type="caution">
    <text evidence="1">The sequence shown here is derived from an EMBL/GenBank/DDBJ whole genome shotgun (WGS) entry which is preliminary data.</text>
</comment>
<dbReference type="EMBL" id="PDCK01000044">
    <property type="protein sequence ID" value="PRQ27668.1"/>
    <property type="molecule type" value="Genomic_DNA"/>
</dbReference>
<proteinExistence type="predicted"/>
<dbReference type="Gramene" id="PRQ27668">
    <property type="protein sequence ID" value="PRQ27668"/>
    <property type="gene ID" value="RchiOBHm_Chr6g0307741"/>
</dbReference>
<reference evidence="1 2" key="1">
    <citation type="journal article" date="2018" name="Nat. Genet.">
        <title>The Rosa genome provides new insights in the design of modern roses.</title>
        <authorList>
            <person name="Bendahmane M."/>
        </authorList>
    </citation>
    <scope>NUCLEOTIDE SEQUENCE [LARGE SCALE GENOMIC DNA]</scope>
    <source>
        <strain evidence="2">cv. Old Blush</strain>
    </source>
</reference>